<dbReference type="AlphaFoldDB" id="W0RH75"/>
<dbReference type="Proteomes" id="UP000019151">
    <property type="component" value="Chromosome"/>
</dbReference>
<name>W0RH75_9BACT</name>
<comment type="catalytic activity">
    <reaction evidence="5">
        <text>L-glutaminyl-[peptide chain release factor] + S-adenosyl-L-methionine = N(5)-methyl-L-glutaminyl-[peptide chain release factor] + S-adenosyl-L-homocysteine + H(+)</text>
        <dbReference type="Rhea" id="RHEA:42896"/>
        <dbReference type="Rhea" id="RHEA-COMP:10271"/>
        <dbReference type="Rhea" id="RHEA-COMP:10272"/>
        <dbReference type="ChEBI" id="CHEBI:15378"/>
        <dbReference type="ChEBI" id="CHEBI:30011"/>
        <dbReference type="ChEBI" id="CHEBI:57856"/>
        <dbReference type="ChEBI" id="CHEBI:59789"/>
        <dbReference type="ChEBI" id="CHEBI:61891"/>
        <dbReference type="EC" id="2.1.1.297"/>
    </reaction>
</comment>
<evidence type="ECO:0000256" key="1">
    <source>
        <dbReference type="ARBA" id="ARBA00012771"/>
    </source>
</evidence>
<dbReference type="FunCoup" id="W0RH75">
    <property type="interactions" value="524"/>
</dbReference>
<sequence length="295" mass="31011">MTDERTVAGAALTVEAVVSEIAATLAAAGLAQAREEARDLVAALLDVPRFWPTLHRGATVDEDVRDAARRAAARRASGAPFAYAARRAAFRHLTLDVDERVLIPRQETEMLVDEVLAALGTRHAGIAVDVGTGSGAIALALASEGPLERVIATDVSLDALDVARRNADLCARALRCPVEFRAGSLLAPVRGVRARCVVSNPPYIAFEEAAALPAGVRDWEPALALFSGADGMAATAAIVRQAADVLEPGGLLALEVDARRASLAAELAATDGRYRGVRVRLDLAGRERFVLAIKT</sequence>
<keyword evidence="9" id="KW-1185">Reference proteome</keyword>
<keyword evidence="4" id="KW-0949">S-adenosyl-L-methionine</keyword>
<evidence type="ECO:0000256" key="3">
    <source>
        <dbReference type="ARBA" id="ARBA00022679"/>
    </source>
</evidence>
<dbReference type="GO" id="GO:0032259">
    <property type="term" value="P:methylation"/>
    <property type="evidence" value="ECO:0007669"/>
    <property type="project" value="UniProtKB-KW"/>
</dbReference>
<dbReference type="KEGG" id="gba:J421_2937"/>
<gene>
    <name evidence="8" type="ORF">J421_2937</name>
</gene>
<dbReference type="PANTHER" id="PTHR18895:SF74">
    <property type="entry name" value="MTRF1L RELEASE FACTOR GLUTAMINE METHYLTRANSFERASE"/>
    <property type="match status" value="1"/>
</dbReference>
<feature type="domain" description="Release factor glutamine methyltransferase N-terminal" evidence="7">
    <location>
        <begin position="18"/>
        <end position="83"/>
    </location>
</feature>
<dbReference type="GO" id="GO:0003676">
    <property type="term" value="F:nucleic acid binding"/>
    <property type="evidence" value="ECO:0007669"/>
    <property type="project" value="InterPro"/>
</dbReference>
<dbReference type="PROSITE" id="PS00092">
    <property type="entry name" value="N6_MTASE"/>
    <property type="match status" value="1"/>
</dbReference>
<dbReference type="InterPro" id="IPR029063">
    <property type="entry name" value="SAM-dependent_MTases_sf"/>
</dbReference>
<dbReference type="HOGENOM" id="CLU_018398_3_1_0"/>
<dbReference type="RefSeq" id="WP_025411944.1">
    <property type="nucleotide sequence ID" value="NZ_CP007128.1"/>
</dbReference>
<dbReference type="Pfam" id="PF05175">
    <property type="entry name" value="MTS"/>
    <property type="match status" value="1"/>
</dbReference>
<dbReference type="Gene3D" id="1.10.8.10">
    <property type="entry name" value="DNA helicase RuvA subunit, C-terminal domain"/>
    <property type="match status" value="1"/>
</dbReference>
<dbReference type="InterPro" id="IPR040758">
    <property type="entry name" value="PrmC_N"/>
</dbReference>
<dbReference type="InterPro" id="IPR007848">
    <property type="entry name" value="Small_mtfrase_dom"/>
</dbReference>
<keyword evidence="3 8" id="KW-0808">Transferase</keyword>
<organism evidence="8 9">
    <name type="scientific">Gemmatirosa kalamazoonensis</name>
    <dbReference type="NCBI Taxonomy" id="861299"/>
    <lineage>
        <taxon>Bacteria</taxon>
        <taxon>Pseudomonadati</taxon>
        <taxon>Gemmatimonadota</taxon>
        <taxon>Gemmatimonadia</taxon>
        <taxon>Gemmatimonadales</taxon>
        <taxon>Gemmatimonadaceae</taxon>
        <taxon>Gemmatirosa</taxon>
    </lineage>
</organism>
<reference evidence="8 9" key="1">
    <citation type="journal article" date="2014" name="Genome Announc.">
        <title>Genome Sequence and Methylome of Soil Bacterium Gemmatirosa kalamazoonensis KBS708T, a Member of the Rarely Cultivated Gemmatimonadetes Phylum.</title>
        <authorList>
            <person name="Debruyn J.M."/>
            <person name="Radosevich M."/>
            <person name="Wommack K.E."/>
            <person name="Polson S.W."/>
            <person name="Hauser L.J."/>
            <person name="Fawaz M.N."/>
            <person name="Korlach J."/>
            <person name="Tsai Y.C."/>
        </authorList>
    </citation>
    <scope>NUCLEOTIDE SEQUENCE [LARGE SCALE GENOMIC DNA]</scope>
    <source>
        <strain evidence="8 9">KBS708</strain>
    </source>
</reference>
<dbReference type="STRING" id="861299.J421_2937"/>
<dbReference type="InParanoid" id="W0RH75"/>
<dbReference type="NCBIfam" id="TIGR00536">
    <property type="entry name" value="hemK_fam"/>
    <property type="match status" value="1"/>
</dbReference>
<evidence type="ECO:0000313" key="8">
    <source>
        <dbReference type="EMBL" id="AHG90474.1"/>
    </source>
</evidence>
<dbReference type="PANTHER" id="PTHR18895">
    <property type="entry name" value="HEMK METHYLTRANSFERASE"/>
    <property type="match status" value="1"/>
</dbReference>
<dbReference type="PATRIC" id="fig|861299.3.peg.2989"/>
<dbReference type="EMBL" id="CP007128">
    <property type="protein sequence ID" value="AHG90474.1"/>
    <property type="molecule type" value="Genomic_DNA"/>
</dbReference>
<dbReference type="InterPro" id="IPR019874">
    <property type="entry name" value="RF_methyltr_PrmC"/>
</dbReference>
<dbReference type="CDD" id="cd02440">
    <property type="entry name" value="AdoMet_MTases"/>
    <property type="match status" value="1"/>
</dbReference>
<accession>W0RH75</accession>
<evidence type="ECO:0000259" key="7">
    <source>
        <dbReference type="Pfam" id="PF17827"/>
    </source>
</evidence>
<feature type="domain" description="Methyltransferase small" evidence="6">
    <location>
        <begin position="116"/>
        <end position="205"/>
    </location>
</feature>
<dbReference type="SUPFAM" id="SSF53335">
    <property type="entry name" value="S-adenosyl-L-methionine-dependent methyltransferases"/>
    <property type="match status" value="1"/>
</dbReference>
<proteinExistence type="predicted"/>
<protein>
    <recommendedName>
        <fullName evidence="1">peptide chain release factor N(5)-glutamine methyltransferase</fullName>
        <ecNumber evidence="1">2.1.1.297</ecNumber>
    </recommendedName>
</protein>
<dbReference type="Gene3D" id="3.40.50.150">
    <property type="entry name" value="Vaccinia Virus protein VP39"/>
    <property type="match status" value="1"/>
</dbReference>
<evidence type="ECO:0000256" key="5">
    <source>
        <dbReference type="ARBA" id="ARBA00048391"/>
    </source>
</evidence>
<dbReference type="InterPro" id="IPR050320">
    <property type="entry name" value="N5-glutamine_MTase"/>
</dbReference>
<evidence type="ECO:0000313" key="9">
    <source>
        <dbReference type="Proteomes" id="UP000019151"/>
    </source>
</evidence>
<dbReference type="eggNOG" id="COG2890">
    <property type="taxonomic scope" value="Bacteria"/>
</dbReference>
<dbReference type="EC" id="2.1.1.297" evidence="1"/>
<dbReference type="NCBIfam" id="TIGR03534">
    <property type="entry name" value="RF_mod_PrmC"/>
    <property type="match status" value="1"/>
</dbReference>
<dbReference type="InterPro" id="IPR004556">
    <property type="entry name" value="HemK-like"/>
</dbReference>
<evidence type="ECO:0000256" key="2">
    <source>
        <dbReference type="ARBA" id="ARBA00022603"/>
    </source>
</evidence>
<evidence type="ECO:0000259" key="6">
    <source>
        <dbReference type="Pfam" id="PF05175"/>
    </source>
</evidence>
<dbReference type="InterPro" id="IPR002052">
    <property type="entry name" value="DNA_methylase_N6_adenine_CS"/>
</dbReference>
<dbReference type="GO" id="GO:0102559">
    <property type="term" value="F:peptide chain release factor N(5)-glutamine methyltransferase activity"/>
    <property type="evidence" value="ECO:0007669"/>
    <property type="project" value="UniProtKB-EC"/>
</dbReference>
<dbReference type="Pfam" id="PF17827">
    <property type="entry name" value="PrmC_N"/>
    <property type="match status" value="1"/>
</dbReference>
<keyword evidence="2 8" id="KW-0489">Methyltransferase</keyword>
<evidence type="ECO:0000256" key="4">
    <source>
        <dbReference type="ARBA" id="ARBA00022691"/>
    </source>
</evidence>
<dbReference type="OrthoDB" id="9800643at2"/>